<sequence>MPYPFMSFKQTFYYKMESKTMKERFKTLFFKIF</sequence>
<evidence type="ECO:0000313" key="1">
    <source>
        <dbReference type="EMBL" id="AUV78861.1"/>
    </source>
</evidence>
<dbReference type="Proteomes" id="UP000236568">
    <property type="component" value="Chromosome"/>
</dbReference>
<evidence type="ECO:0000313" key="2">
    <source>
        <dbReference type="Proteomes" id="UP000236568"/>
    </source>
</evidence>
<reference evidence="1 2" key="1">
    <citation type="submission" date="2018-01" db="EMBL/GenBank/DDBJ databases">
        <authorList>
            <person name="Morgan R.D."/>
        </authorList>
    </citation>
    <scope>NUCLEOTIDE SEQUENCE [LARGE SCALE GENOMIC DNA]</scope>
    <source>
        <strain evidence="1 2">26695-dRdM2</strain>
    </source>
</reference>
<dbReference type="AlphaFoldDB" id="A0AAC8N0P5"/>
<reference evidence="1 2" key="2">
    <citation type="submission" date="2018-02" db="EMBL/GenBank/DDBJ databases">
        <title>N4-cytosine DNA methylation regulates transcription and pathogenesis in Helicobacter pylori.</title>
        <authorList>
            <person name="Kumar S."/>
            <person name="Karmakar B.C."/>
            <person name="Nagarajan D."/>
            <person name="Mukhopadhyay A.K."/>
            <person name="Rao D.N."/>
        </authorList>
    </citation>
    <scope>NUCLEOTIDE SEQUENCE [LARGE SCALE GENOMIC DNA]</scope>
    <source>
        <strain evidence="1 2">26695-dRdM2</strain>
    </source>
</reference>
<name>A0AAC8N0P5_HELPX</name>
<proteinExistence type="predicted"/>
<protein>
    <submittedName>
        <fullName evidence="1">Uncharacterized protein</fullName>
    </submittedName>
</protein>
<organism evidence="1 2">
    <name type="scientific">Helicobacter pylori</name>
    <name type="common">Campylobacter pylori</name>
    <dbReference type="NCBI Taxonomy" id="210"/>
    <lineage>
        <taxon>Bacteria</taxon>
        <taxon>Pseudomonadati</taxon>
        <taxon>Campylobacterota</taxon>
        <taxon>Epsilonproteobacteria</taxon>
        <taxon>Campylobacterales</taxon>
        <taxon>Helicobacteraceae</taxon>
        <taxon>Helicobacter</taxon>
    </lineage>
</organism>
<accession>A0AAC8N0P5</accession>
<gene>
    <name evidence="1" type="ORF">C2842_00705</name>
</gene>
<dbReference type="EMBL" id="CP026324">
    <property type="protein sequence ID" value="AUV78861.1"/>
    <property type="molecule type" value="Genomic_DNA"/>
</dbReference>